<name>A0A151SGE2_CAJCA</name>
<dbReference type="GO" id="GO:0006508">
    <property type="term" value="P:proteolysis"/>
    <property type="evidence" value="ECO:0007669"/>
    <property type="project" value="InterPro"/>
</dbReference>
<gene>
    <name evidence="1" type="ORF">KK1_000018</name>
</gene>
<evidence type="ECO:0000313" key="2">
    <source>
        <dbReference type="Proteomes" id="UP000075243"/>
    </source>
</evidence>
<dbReference type="SUPFAM" id="SSF50630">
    <property type="entry name" value="Acid proteases"/>
    <property type="match status" value="1"/>
</dbReference>
<dbReference type="InterPro" id="IPR001969">
    <property type="entry name" value="Aspartic_peptidase_AS"/>
</dbReference>
<dbReference type="Pfam" id="PF08284">
    <property type="entry name" value="RVP_2"/>
    <property type="match status" value="1"/>
</dbReference>
<accession>A0A151SGE2</accession>
<dbReference type="Gramene" id="C.cajan_00018.t">
    <property type="protein sequence ID" value="C.cajan_00018.t"/>
    <property type="gene ID" value="C.cajan_00018"/>
</dbReference>
<sequence length="210" mass="23452">MSLAEMQLRREKGLCFTCDEKFTPSYRCPNKQYLWLRLDEEDDFSDQANIFVKSAVEDTQPVCEPHLSFNALKGSTGVGIMGFQGLINGLPIQILLDSGSSDNLLQLRIANYLKLPIEPIYNFNVLVGNGSTLVVEGFIKDLEVTIQSHSLILPVYLLPISGADLVLGASWLATLVAHISDYSTLTLFFDDILVYSPSWLTHLQHLEMVL</sequence>
<dbReference type="EMBL" id="CM003613">
    <property type="protein sequence ID" value="KYP53855.1"/>
    <property type="molecule type" value="Genomic_DNA"/>
</dbReference>
<reference evidence="1 2" key="1">
    <citation type="journal article" date="2012" name="Nat. Biotechnol.">
        <title>Draft genome sequence of pigeonpea (Cajanus cajan), an orphan legume crop of resource-poor farmers.</title>
        <authorList>
            <person name="Varshney R.K."/>
            <person name="Chen W."/>
            <person name="Li Y."/>
            <person name="Bharti A.K."/>
            <person name="Saxena R.K."/>
            <person name="Schlueter J.A."/>
            <person name="Donoghue M.T."/>
            <person name="Azam S."/>
            <person name="Fan G."/>
            <person name="Whaley A.M."/>
            <person name="Farmer A.D."/>
            <person name="Sheridan J."/>
            <person name="Iwata A."/>
            <person name="Tuteja R."/>
            <person name="Penmetsa R.V."/>
            <person name="Wu W."/>
            <person name="Upadhyaya H.D."/>
            <person name="Yang S.P."/>
            <person name="Shah T."/>
            <person name="Saxena K.B."/>
            <person name="Michael T."/>
            <person name="McCombie W.R."/>
            <person name="Yang B."/>
            <person name="Zhang G."/>
            <person name="Yang H."/>
            <person name="Wang J."/>
            <person name="Spillane C."/>
            <person name="Cook D.R."/>
            <person name="May G.D."/>
            <person name="Xu X."/>
            <person name="Jackson S.A."/>
        </authorList>
    </citation>
    <scope>NUCLEOTIDE SEQUENCE [LARGE SCALE GENOMIC DNA]</scope>
    <source>
        <strain evidence="2">cv. Asha</strain>
    </source>
</reference>
<protein>
    <submittedName>
        <fullName evidence="1">Uncharacterized protein</fullName>
    </submittedName>
</protein>
<keyword evidence="2" id="KW-1185">Reference proteome</keyword>
<evidence type="ECO:0000313" key="1">
    <source>
        <dbReference type="EMBL" id="KYP53855.1"/>
    </source>
</evidence>
<dbReference type="Proteomes" id="UP000075243">
    <property type="component" value="Chromosome 11"/>
</dbReference>
<dbReference type="InterPro" id="IPR021109">
    <property type="entry name" value="Peptidase_aspartic_dom_sf"/>
</dbReference>
<dbReference type="AlphaFoldDB" id="A0A151SGE2"/>
<dbReference type="CDD" id="cd00303">
    <property type="entry name" value="retropepsin_like"/>
    <property type="match status" value="1"/>
</dbReference>
<dbReference type="GO" id="GO:0004190">
    <property type="term" value="F:aspartic-type endopeptidase activity"/>
    <property type="evidence" value="ECO:0007669"/>
    <property type="project" value="InterPro"/>
</dbReference>
<dbReference type="Gene3D" id="2.40.70.10">
    <property type="entry name" value="Acid Proteases"/>
    <property type="match status" value="1"/>
</dbReference>
<dbReference type="PROSITE" id="PS00141">
    <property type="entry name" value="ASP_PROTEASE"/>
    <property type="match status" value="1"/>
</dbReference>
<proteinExistence type="predicted"/>
<organism evidence="1 2">
    <name type="scientific">Cajanus cajan</name>
    <name type="common">Pigeon pea</name>
    <name type="synonym">Cajanus indicus</name>
    <dbReference type="NCBI Taxonomy" id="3821"/>
    <lineage>
        <taxon>Eukaryota</taxon>
        <taxon>Viridiplantae</taxon>
        <taxon>Streptophyta</taxon>
        <taxon>Embryophyta</taxon>
        <taxon>Tracheophyta</taxon>
        <taxon>Spermatophyta</taxon>
        <taxon>Magnoliopsida</taxon>
        <taxon>eudicotyledons</taxon>
        <taxon>Gunneridae</taxon>
        <taxon>Pentapetalae</taxon>
        <taxon>rosids</taxon>
        <taxon>fabids</taxon>
        <taxon>Fabales</taxon>
        <taxon>Fabaceae</taxon>
        <taxon>Papilionoideae</taxon>
        <taxon>50 kb inversion clade</taxon>
        <taxon>NPAAA clade</taxon>
        <taxon>indigoferoid/millettioid clade</taxon>
        <taxon>Phaseoleae</taxon>
        <taxon>Cajanus</taxon>
    </lineage>
</organism>